<dbReference type="Pfam" id="PF02585">
    <property type="entry name" value="PIG-L"/>
    <property type="match status" value="1"/>
</dbReference>
<dbReference type="Proteomes" id="UP000577362">
    <property type="component" value="Unassembled WGS sequence"/>
</dbReference>
<sequence>MRIIGFGAHPDDVEIFFFGLLATYRAGGHDIGWAIATDGAAGGEGEKEALRRTRRAEALAGAAVLGVTPVFLDAPDGALADDRAVPGRIAALIEETAPDLIVTHAPNDYHPDHRALSHLVSDAARFRVPVLFADTLLGVDAAPTIYVDISAHFAAKCAAIAAHASQRPQRFVEAVTGWNRFRALQCGYDGCAYAEAFSFSPRFPFSDIRGLLPPAPPLRPLGRPLSR</sequence>
<evidence type="ECO:0000313" key="1">
    <source>
        <dbReference type="EMBL" id="MBB4018802.1"/>
    </source>
</evidence>
<name>A0A840C451_9HYPH</name>
<reference evidence="1 2" key="1">
    <citation type="submission" date="2020-08" db="EMBL/GenBank/DDBJ databases">
        <title>Genomic Encyclopedia of Type Strains, Phase IV (KMG-IV): sequencing the most valuable type-strain genomes for metagenomic binning, comparative biology and taxonomic classification.</title>
        <authorList>
            <person name="Goeker M."/>
        </authorList>
    </citation>
    <scope>NUCLEOTIDE SEQUENCE [LARGE SCALE GENOMIC DNA]</scope>
    <source>
        <strain evidence="1 2">DSM 103737</strain>
    </source>
</reference>
<keyword evidence="2" id="KW-1185">Reference proteome</keyword>
<dbReference type="RefSeq" id="WP_019403471.1">
    <property type="nucleotide sequence ID" value="NZ_JACIEN010000005.1"/>
</dbReference>
<dbReference type="PANTHER" id="PTHR12993:SF30">
    <property type="entry name" value="N-ACETYL-ALPHA-D-GLUCOSAMINYL L-MALATE DEACETYLASE 1"/>
    <property type="match status" value="1"/>
</dbReference>
<organism evidence="1 2">
    <name type="scientific">Chelatococcus caeni</name>
    <dbReference type="NCBI Taxonomy" id="1348468"/>
    <lineage>
        <taxon>Bacteria</taxon>
        <taxon>Pseudomonadati</taxon>
        <taxon>Pseudomonadota</taxon>
        <taxon>Alphaproteobacteria</taxon>
        <taxon>Hyphomicrobiales</taxon>
        <taxon>Chelatococcaceae</taxon>
        <taxon>Chelatococcus</taxon>
    </lineage>
</organism>
<gene>
    <name evidence="1" type="ORF">GGR16_003849</name>
</gene>
<dbReference type="InterPro" id="IPR024078">
    <property type="entry name" value="LmbE-like_dom_sf"/>
</dbReference>
<dbReference type="PANTHER" id="PTHR12993">
    <property type="entry name" value="N-ACETYLGLUCOSAMINYL-PHOSPHATIDYLINOSITOL DE-N-ACETYLASE-RELATED"/>
    <property type="match status" value="1"/>
</dbReference>
<accession>A0A840C451</accession>
<comment type="caution">
    <text evidence="1">The sequence shown here is derived from an EMBL/GenBank/DDBJ whole genome shotgun (WGS) entry which is preliminary data.</text>
</comment>
<dbReference type="EMBL" id="JACIEN010000005">
    <property type="protein sequence ID" value="MBB4018802.1"/>
    <property type="molecule type" value="Genomic_DNA"/>
</dbReference>
<dbReference type="Gene3D" id="3.40.50.10320">
    <property type="entry name" value="LmbE-like"/>
    <property type="match status" value="1"/>
</dbReference>
<evidence type="ECO:0000313" key="2">
    <source>
        <dbReference type="Proteomes" id="UP000577362"/>
    </source>
</evidence>
<protein>
    <submittedName>
        <fullName evidence="1">LmbE family N-acetylglucosaminyl deacetylase</fullName>
    </submittedName>
</protein>
<dbReference type="GO" id="GO:0016811">
    <property type="term" value="F:hydrolase activity, acting on carbon-nitrogen (but not peptide) bonds, in linear amides"/>
    <property type="evidence" value="ECO:0007669"/>
    <property type="project" value="TreeGrafter"/>
</dbReference>
<dbReference type="AlphaFoldDB" id="A0A840C451"/>
<dbReference type="SUPFAM" id="SSF102588">
    <property type="entry name" value="LmbE-like"/>
    <property type="match status" value="1"/>
</dbReference>
<dbReference type="InterPro" id="IPR003737">
    <property type="entry name" value="GlcNAc_PI_deacetylase-related"/>
</dbReference>
<proteinExistence type="predicted"/>